<dbReference type="Proteomes" id="UP000278981">
    <property type="component" value="Unassembled WGS sequence"/>
</dbReference>
<comment type="caution">
    <text evidence="1">The sequence shown here is derived from an EMBL/GenBank/DDBJ whole genome shotgun (WGS) entry which is preliminary data.</text>
</comment>
<organism evidence="1 2">
    <name type="scientific">Micromonospora ureilytica</name>
    <dbReference type="NCBI Taxonomy" id="709868"/>
    <lineage>
        <taxon>Bacteria</taxon>
        <taxon>Bacillati</taxon>
        <taxon>Actinomycetota</taxon>
        <taxon>Actinomycetes</taxon>
        <taxon>Micromonosporales</taxon>
        <taxon>Micromonosporaceae</taxon>
        <taxon>Micromonospora</taxon>
    </lineage>
</organism>
<dbReference type="Gene3D" id="2.160.20.10">
    <property type="entry name" value="Single-stranded right-handed beta-helix, Pectin lyase-like"/>
    <property type="match status" value="1"/>
</dbReference>
<gene>
    <name evidence="1" type="ORF">DDE19_25215</name>
</gene>
<evidence type="ECO:0000313" key="2">
    <source>
        <dbReference type="Proteomes" id="UP000278981"/>
    </source>
</evidence>
<reference evidence="1 2" key="1">
    <citation type="submission" date="2018-04" db="EMBL/GenBank/DDBJ databases">
        <title>Micromonosporas from Atacama Desert.</title>
        <authorList>
            <person name="Carro L."/>
            <person name="Klenk H.-P."/>
            <person name="Goodfellow M."/>
        </authorList>
    </citation>
    <scope>NUCLEOTIDE SEQUENCE [LARGE SCALE GENOMIC DNA]</scope>
    <source>
        <strain evidence="1 2">LB19</strain>
    </source>
</reference>
<name>A0A3N9XL03_9ACTN</name>
<dbReference type="EMBL" id="QDGB01000319">
    <property type="protein sequence ID" value="RQX13716.1"/>
    <property type="molecule type" value="Genomic_DNA"/>
</dbReference>
<accession>A0A3N9XL03</accession>
<dbReference type="InterPro" id="IPR011050">
    <property type="entry name" value="Pectin_lyase_fold/virulence"/>
</dbReference>
<dbReference type="InterPro" id="IPR012334">
    <property type="entry name" value="Pectin_lyas_fold"/>
</dbReference>
<evidence type="ECO:0008006" key="3">
    <source>
        <dbReference type="Google" id="ProtNLM"/>
    </source>
</evidence>
<dbReference type="SUPFAM" id="SSF51126">
    <property type="entry name" value="Pectin lyase-like"/>
    <property type="match status" value="1"/>
</dbReference>
<protein>
    <recommendedName>
        <fullName evidence="3">Right handed beta helix domain-containing protein</fullName>
    </recommendedName>
</protein>
<dbReference type="AlphaFoldDB" id="A0A3N9XL03"/>
<sequence>MRARRAQNAKVLLTDGLYQPTAPIKVDWSPPGGQLTIAGVGAAAVIDCSLFEDNSPNTEYGVIVSADNVRISGQTYQNCRNGGIRANGTAANPLDALNVSGNTFRRLGSKYQAGPGNGYGGVHATYTTRLRVEGNLFQNLENTAGTGVAEIHGVYVANYGSNTTIYGNKFELISGDPVRTRNRANNTIVDANMFWKTGSYAIFSDWRYSTEGCSTNGIFSANKVGTTTYNNDSWNEDGQGSISIVRVRLWGHDAATDANLYGCSSDPITFSGTNSYVSTRPW</sequence>
<evidence type="ECO:0000313" key="1">
    <source>
        <dbReference type="EMBL" id="RQX13716.1"/>
    </source>
</evidence>
<proteinExistence type="predicted"/>